<accession>A0A0N0P961</accession>
<sequence length="985" mass="109914">MFQVPREHVAELEKVKQAVGICHHYLDGWVYLFLSNKNFDIQETIAKLQRRDNMERTVFAKYTMTDNLRASMRAGIVQYIGRDRDGHPVLYFNTVRDSPKADQRPERQANMDMFLSWAVRCDKQNPSAMVTWLINQKDASMLRNTDLIFQKDMALRVSKFFPGVVGRIYICNMSGALTFVMKPLLRQLPSSISDCIFLFSGSDIRKGDLLKYIDASVLPVEMGGRNDCDNQQNYERFAVAIEEYFECCIAALRRGLSIKQMEMMEEFGVDKDGNPLAPPAPSRCATSIVMAGSTSGAALQMQESVAPGARLTTAASEEPLDDTMMQEACAVRVDANAQEVTVQSALRPRETANEAQDGSSNESVAVDWNISFASPPAAALSLVHHVPSEELMECVSVTGLSFDDPNAPTARNGLYRVELTRMDEFSFSSVLHSDYMQRPTDLGSSQRDTCMRDWISFCCQCVDVVPKVEALLEALRRGAALPSADDLITKLRRCSHHVINLFPQTHATLPFLLLDWYAAGANALYRSAVAQATASSLQKPMLDEVDTFELNPRRLAFRLDCTTPDNLLLSAQAGAVEFIENWDDLIAIEQRKMRVKRRLLLTWPPHTDRRTFEQQLLAKASQVWLRLRPLFQTYIESKVGISIAEFLHHYGLLIAGGRINESAAWYQQLFTDVLQYRELHRRNWLFYVFPPLSTDRSLTGEPPTMAELLRESGESSLTLDAAAALMALIEQSVQYTADQLTTVTASRAVATRTVVERYLEVSKAKVYIPYDTQSTGVLPSESIERHKKAAASALRDAEAPLQEFLFAIMSRELLLHQCPDTMSEADIKADLLASKNEHARFIEELRHHQRVAISFTRVCAELQGSFGNDPYSLLTTYSPVTVHAEGYALGLEMLLAVAILRSRKERKVGSHDGVASRTGAEFVQPLFVSSDDEGSLISLDGHLSAETASASSPAAKVDVASVMETLAAMEVPASRLAALKRVFIY</sequence>
<dbReference type="SUPFAM" id="SSF52087">
    <property type="entry name" value="CRAL/TRIO domain"/>
    <property type="match status" value="1"/>
</dbReference>
<dbReference type="EMBL" id="LJSK01000007">
    <property type="protein sequence ID" value="KPI90327.1"/>
    <property type="molecule type" value="Genomic_DNA"/>
</dbReference>
<evidence type="ECO:0000313" key="2">
    <source>
        <dbReference type="EMBL" id="KPI90327.1"/>
    </source>
</evidence>
<evidence type="ECO:0000259" key="1">
    <source>
        <dbReference type="PROSITE" id="PS50191"/>
    </source>
</evidence>
<name>A0A0N0P961_LEPSE</name>
<dbReference type="Gene3D" id="3.40.525.10">
    <property type="entry name" value="CRAL-TRIO lipid binding domain"/>
    <property type="match status" value="1"/>
</dbReference>
<comment type="caution">
    <text evidence="2">The sequence shown here is derived from an EMBL/GenBank/DDBJ whole genome shotgun (WGS) entry which is preliminary data.</text>
</comment>
<organism evidence="2 3">
    <name type="scientific">Leptomonas seymouri</name>
    <dbReference type="NCBI Taxonomy" id="5684"/>
    <lineage>
        <taxon>Eukaryota</taxon>
        <taxon>Discoba</taxon>
        <taxon>Euglenozoa</taxon>
        <taxon>Kinetoplastea</taxon>
        <taxon>Metakinetoplastina</taxon>
        <taxon>Trypanosomatida</taxon>
        <taxon>Trypanosomatidae</taxon>
        <taxon>Leishmaniinae</taxon>
        <taxon>Leptomonas</taxon>
    </lineage>
</organism>
<protein>
    <recommendedName>
        <fullName evidence="1">CRAL-TRIO domain-containing protein</fullName>
    </recommendedName>
</protein>
<dbReference type="GO" id="GO:0140284">
    <property type="term" value="C:endoplasmic reticulum-endosome membrane contact site"/>
    <property type="evidence" value="ECO:0007669"/>
    <property type="project" value="TreeGrafter"/>
</dbReference>
<dbReference type="Proteomes" id="UP000038009">
    <property type="component" value="Unassembled WGS sequence"/>
</dbReference>
<dbReference type="OMA" id="YFNTARD"/>
<dbReference type="AlphaFoldDB" id="A0A0N0P961"/>
<dbReference type="Pfam" id="PF24044">
    <property type="entry name" value="DUF7353"/>
    <property type="match status" value="1"/>
</dbReference>
<dbReference type="OrthoDB" id="75724at2759"/>
<dbReference type="InterPro" id="IPR055777">
    <property type="entry name" value="DUF7353"/>
</dbReference>
<dbReference type="PANTHER" id="PTHR46384">
    <property type="entry name" value="MOTILE SPERM DOMAIN-CONTAINING PROTEIN 2"/>
    <property type="match status" value="1"/>
</dbReference>
<dbReference type="Pfam" id="PF00650">
    <property type="entry name" value="CRAL_TRIO"/>
    <property type="match status" value="1"/>
</dbReference>
<dbReference type="CDD" id="cd00170">
    <property type="entry name" value="SEC14"/>
    <property type="match status" value="1"/>
</dbReference>
<dbReference type="PROSITE" id="PS50191">
    <property type="entry name" value="CRAL_TRIO"/>
    <property type="match status" value="1"/>
</dbReference>
<proteinExistence type="predicted"/>
<gene>
    <name evidence="2" type="ORF">ABL78_0554</name>
</gene>
<dbReference type="InterPro" id="IPR001251">
    <property type="entry name" value="CRAL-TRIO_dom"/>
</dbReference>
<feature type="domain" description="CRAL-TRIO" evidence="1">
    <location>
        <begin position="64"/>
        <end position="230"/>
    </location>
</feature>
<keyword evidence="3" id="KW-1185">Reference proteome</keyword>
<dbReference type="PANTHER" id="PTHR46384:SF2">
    <property type="entry name" value="CRAL-TRIO DOMAIN-CONTAINING PROTEIN"/>
    <property type="match status" value="1"/>
</dbReference>
<dbReference type="GO" id="GO:0012505">
    <property type="term" value="C:endomembrane system"/>
    <property type="evidence" value="ECO:0007669"/>
    <property type="project" value="TreeGrafter"/>
</dbReference>
<dbReference type="InterPro" id="IPR036865">
    <property type="entry name" value="CRAL-TRIO_dom_sf"/>
</dbReference>
<evidence type="ECO:0000313" key="3">
    <source>
        <dbReference type="Proteomes" id="UP000038009"/>
    </source>
</evidence>
<dbReference type="InterPro" id="IPR053012">
    <property type="entry name" value="ER-organelle_contact"/>
</dbReference>
<dbReference type="VEuPathDB" id="TriTrypDB:Lsey_0007_0400"/>
<reference evidence="2 3" key="1">
    <citation type="journal article" date="2015" name="PLoS Pathog.">
        <title>Leptomonas seymouri: Adaptations to the Dixenous Life Cycle Analyzed by Genome Sequencing, Transcriptome Profiling and Co-infection with Leishmania donovani.</title>
        <authorList>
            <person name="Kraeva N."/>
            <person name="Butenko A."/>
            <person name="Hlavacova J."/>
            <person name="Kostygov A."/>
            <person name="Myskova J."/>
            <person name="Grybchuk D."/>
            <person name="Lestinova T."/>
            <person name="Votypka J."/>
            <person name="Volf P."/>
            <person name="Opperdoes F."/>
            <person name="Flegontov P."/>
            <person name="Lukes J."/>
            <person name="Yurchenko V."/>
        </authorList>
    </citation>
    <scope>NUCLEOTIDE SEQUENCE [LARGE SCALE GENOMIC DNA]</scope>
    <source>
        <strain evidence="2 3">ATCC 30220</strain>
    </source>
</reference>